<evidence type="ECO:0000259" key="11">
    <source>
        <dbReference type="Pfam" id="PF02863"/>
    </source>
</evidence>
<feature type="domain" description="Arginine repressor DNA-binding" evidence="10">
    <location>
        <begin position="4"/>
        <end position="69"/>
    </location>
</feature>
<dbReference type="PANTHER" id="PTHR34471">
    <property type="entry name" value="ARGININE REPRESSOR"/>
    <property type="match status" value="1"/>
</dbReference>
<dbReference type="PANTHER" id="PTHR34471:SF1">
    <property type="entry name" value="ARGININE REPRESSOR"/>
    <property type="match status" value="1"/>
</dbReference>
<evidence type="ECO:0000256" key="3">
    <source>
        <dbReference type="ARBA" id="ARBA00008316"/>
    </source>
</evidence>
<accession>A0A4Y8VFK3</accession>
<keyword evidence="9" id="KW-0028">Amino-acid biosynthesis</keyword>
<evidence type="ECO:0000313" key="12">
    <source>
        <dbReference type="EMBL" id="TFH79642.1"/>
    </source>
</evidence>
<evidence type="ECO:0000256" key="2">
    <source>
        <dbReference type="ARBA" id="ARBA00005040"/>
    </source>
</evidence>
<dbReference type="Gene3D" id="3.30.1360.40">
    <property type="match status" value="1"/>
</dbReference>
<keyword evidence="5 9" id="KW-0963">Cytoplasm</keyword>
<dbReference type="AlphaFoldDB" id="A0A4Y8VFK3"/>
<protein>
    <recommendedName>
        <fullName evidence="4 9">Arginine repressor</fullName>
    </recommendedName>
</protein>
<dbReference type="InterPro" id="IPR036390">
    <property type="entry name" value="WH_DNA-bd_sf"/>
</dbReference>
<keyword evidence="7 9" id="KW-0238">DNA-binding</keyword>
<dbReference type="InterPro" id="IPR036251">
    <property type="entry name" value="Arg_repress_C_sf"/>
</dbReference>
<dbReference type="SUPFAM" id="SSF55252">
    <property type="entry name" value="C-terminal domain of arginine repressor"/>
    <property type="match status" value="1"/>
</dbReference>
<dbReference type="GO" id="GO:0051259">
    <property type="term" value="P:protein complex oligomerization"/>
    <property type="evidence" value="ECO:0007669"/>
    <property type="project" value="InterPro"/>
</dbReference>
<reference evidence="12 13" key="1">
    <citation type="submission" date="2019-02" db="EMBL/GenBank/DDBJ databases">
        <title>Draft Genome Sequence of the Prevotella sp. BCRC 81118, Isolated from Human Feces.</title>
        <authorList>
            <person name="Huang C.-H."/>
        </authorList>
    </citation>
    <scope>NUCLEOTIDE SEQUENCE [LARGE SCALE GENOMIC DNA]</scope>
    <source>
        <strain evidence="12 13">BCRC 81118</strain>
    </source>
</reference>
<comment type="caution">
    <text evidence="12">The sequence shown here is derived from an EMBL/GenBank/DDBJ whole genome shotgun (WGS) entry which is preliminary data.</text>
</comment>
<keyword evidence="9" id="KW-0055">Arginine biosynthesis</keyword>
<keyword evidence="8 9" id="KW-0804">Transcription</keyword>
<gene>
    <name evidence="9 12" type="primary">argR</name>
    <name evidence="12" type="ORF">EXN75_09740</name>
</gene>
<sequence>MKVKNSRMETLKMLISSQELSSQEEVLKALSKEGYKLTQATLSRDLKQLKVAKAASMNGKYVYVLPNETMYKRVSNPRSLKEMMMTPGFLSINFSGNMIVIKTRPGYASSIAYNIDNHDIPEILGTIAGDDTIFLVKKEDASEEALLKSLANAIPELK</sequence>
<evidence type="ECO:0000256" key="9">
    <source>
        <dbReference type="HAMAP-Rule" id="MF_00173"/>
    </source>
</evidence>
<dbReference type="EMBL" id="SGVY01000024">
    <property type="protein sequence ID" value="TFH79642.1"/>
    <property type="molecule type" value="Genomic_DNA"/>
</dbReference>
<dbReference type="RefSeq" id="WP_022110423.1">
    <property type="nucleotide sequence ID" value="NZ_CP137559.1"/>
</dbReference>
<dbReference type="InterPro" id="IPR001669">
    <property type="entry name" value="Arg_repress"/>
</dbReference>
<comment type="subcellular location">
    <subcellularLocation>
        <location evidence="1 9">Cytoplasm</location>
    </subcellularLocation>
</comment>
<dbReference type="GO" id="GO:0034618">
    <property type="term" value="F:arginine binding"/>
    <property type="evidence" value="ECO:0007669"/>
    <property type="project" value="InterPro"/>
</dbReference>
<dbReference type="InterPro" id="IPR020900">
    <property type="entry name" value="Arg_repress_DNA-bd"/>
</dbReference>
<keyword evidence="6 9" id="KW-0805">Transcription regulation</keyword>
<dbReference type="GO" id="GO:1900079">
    <property type="term" value="P:regulation of arginine biosynthetic process"/>
    <property type="evidence" value="ECO:0007669"/>
    <property type="project" value="UniProtKB-UniRule"/>
</dbReference>
<dbReference type="PRINTS" id="PR01467">
    <property type="entry name" value="ARGREPRESSOR"/>
</dbReference>
<organism evidence="12 13">
    <name type="scientific">Segatella hominis</name>
    <dbReference type="NCBI Taxonomy" id="2518605"/>
    <lineage>
        <taxon>Bacteria</taxon>
        <taxon>Pseudomonadati</taxon>
        <taxon>Bacteroidota</taxon>
        <taxon>Bacteroidia</taxon>
        <taxon>Bacteroidales</taxon>
        <taxon>Prevotellaceae</taxon>
        <taxon>Segatella</taxon>
    </lineage>
</organism>
<dbReference type="GO" id="GO:0006526">
    <property type="term" value="P:L-arginine biosynthetic process"/>
    <property type="evidence" value="ECO:0007669"/>
    <property type="project" value="UniProtKB-UniPathway"/>
</dbReference>
<dbReference type="SUPFAM" id="SSF46785">
    <property type="entry name" value="Winged helix' DNA-binding domain"/>
    <property type="match status" value="1"/>
</dbReference>
<dbReference type="OrthoDB" id="9807089at2"/>
<feature type="domain" description="Arginine repressor C-terminal" evidence="11">
    <location>
        <begin position="89"/>
        <end position="150"/>
    </location>
</feature>
<dbReference type="Pfam" id="PF02863">
    <property type="entry name" value="Arg_repressor_C"/>
    <property type="match status" value="1"/>
</dbReference>
<comment type="function">
    <text evidence="9">Regulates arginine biosynthesis genes.</text>
</comment>
<keyword evidence="9" id="KW-0678">Repressor</keyword>
<evidence type="ECO:0000256" key="5">
    <source>
        <dbReference type="ARBA" id="ARBA00022490"/>
    </source>
</evidence>
<dbReference type="GO" id="GO:0005737">
    <property type="term" value="C:cytoplasm"/>
    <property type="evidence" value="ECO:0007669"/>
    <property type="project" value="UniProtKB-SubCell"/>
</dbReference>
<dbReference type="GeneID" id="302995566"/>
<dbReference type="UniPathway" id="UPA00068"/>
<dbReference type="Proteomes" id="UP000297872">
    <property type="component" value="Unassembled WGS sequence"/>
</dbReference>
<evidence type="ECO:0000256" key="4">
    <source>
        <dbReference type="ARBA" id="ARBA00021148"/>
    </source>
</evidence>
<evidence type="ECO:0000256" key="7">
    <source>
        <dbReference type="ARBA" id="ARBA00023125"/>
    </source>
</evidence>
<dbReference type="Gene3D" id="1.10.10.10">
    <property type="entry name" value="Winged helix-like DNA-binding domain superfamily/Winged helix DNA-binding domain"/>
    <property type="match status" value="1"/>
</dbReference>
<dbReference type="InterPro" id="IPR036388">
    <property type="entry name" value="WH-like_DNA-bd_sf"/>
</dbReference>
<dbReference type="Pfam" id="PF01316">
    <property type="entry name" value="Arg_repressor"/>
    <property type="match status" value="1"/>
</dbReference>
<comment type="similarity">
    <text evidence="3 9">Belongs to the ArgR family.</text>
</comment>
<dbReference type="InterPro" id="IPR020899">
    <property type="entry name" value="Arg_repress_C"/>
</dbReference>
<dbReference type="GO" id="GO:0003677">
    <property type="term" value="F:DNA binding"/>
    <property type="evidence" value="ECO:0007669"/>
    <property type="project" value="UniProtKB-KW"/>
</dbReference>
<evidence type="ECO:0000259" key="10">
    <source>
        <dbReference type="Pfam" id="PF01316"/>
    </source>
</evidence>
<proteinExistence type="inferred from homology"/>
<name>A0A4Y8VFK3_9BACT</name>
<keyword evidence="13" id="KW-1185">Reference proteome</keyword>
<dbReference type="HAMAP" id="MF_00173">
    <property type="entry name" value="Arg_repressor"/>
    <property type="match status" value="1"/>
</dbReference>
<dbReference type="NCBIfam" id="TIGR01529">
    <property type="entry name" value="argR_whole"/>
    <property type="match status" value="1"/>
</dbReference>
<evidence type="ECO:0000256" key="8">
    <source>
        <dbReference type="ARBA" id="ARBA00023163"/>
    </source>
</evidence>
<evidence type="ECO:0000313" key="13">
    <source>
        <dbReference type="Proteomes" id="UP000297872"/>
    </source>
</evidence>
<comment type="pathway">
    <text evidence="2 9">Amino-acid biosynthesis; L-arginine biosynthesis [regulation].</text>
</comment>
<evidence type="ECO:0000256" key="6">
    <source>
        <dbReference type="ARBA" id="ARBA00023015"/>
    </source>
</evidence>
<dbReference type="GO" id="GO:0003700">
    <property type="term" value="F:DNA-binding transcription factor activity"/>
    <property type="evidence" value="ECO:0007669"/>
    <property type="project" value="UniProtKB-UniRule"/>
</dbReference>
<evidence type="ECO:0000256" key="1">
    <source>
        <dbReference type="ARBA" id="ARBA00004496"/>
    </source>
</evidence>